<gene>
    <name evidence="4" type="ORF">C2E25_15795</name>
</gene>
<feature type="signal peptide" evidence="2">
    <location>
        <begin position="1"/>
        <end position="24"/>
    </location>
</feature>
<organism evidence="4 5">
    <name type="scientific">Geothermobacter hydrogeniphilus</name>
    <dbReference type="NCBI Taxonomy" id="1969733"/>
    <lineage>
        <taxon>Bacteria</taxon>
        <taxon>Pseudomonadati</taxon>
        <taxon>Thermodesulfobacteriota</taxon>
        <taxon>Desulfuromonadia</taxon>
        <taxon>Desulfuromonadales</taxon>
        <taxon>Geothermobacteraceae</taxon>
        <taxon>Geothermobacter</taxon>
    </lineage>
</organism>
<name>A0A2K2H643_9BACT</name>
<dbReference type="AlphaFoldDB" id="A0A2K2H643"/>
<keyword evidence="2" id="KW-0732">Signal</keyword>
<dbReference type="SMART" id="SM00280">
    <property type="entry name" value="KAZAL"/>
    <property type="match status" value="1"/>
</dbReference>
<dbReference type="GO" id="GO:0005509">
    <property type="term" value="F:calcium ion binding"/>
    <property type="evidence" value="ECO:0007669"/>
    <property type="project" value="InterPro"/>
</dbReference>
<dbReference type="InterPro" id="IPR036058">
    <property type="entry name" value="Kazal_dom_sf"/>
</dbReference>
<dbReference type="OrthoDB" id="5379439at2"/>
<feature type="chain" id="PRO_5014471894" description="Kazal-like domain-containing protein" evidence="2">
    <location>
        <begin position="25"/>
        <end position="303"/>
    </location>
</feature>
<protein>
    <recommendedName>
        <fullName evidence="3">Kazal-like domain-containing protein</fullName>
    </recommendedName>
</protein>
<dbReference type="SUPFAM" id="SSF100895">
    <property type="entry name" value="Kazal-type serine protease inhibitors"/>
    <property type="match status" value="1"/>
</dbReference>
<evidence type="ECO:0000259" key="3">
    <source>
        <dbReference type="PROSITE" id="PS51465"/>
    </source>
</evidence>
<accession>A0A2K2H643</accession>
<sequence>MIKPVRMTLIFLLGVSLLGTSASAAVPLTISYQGVLTDGAGAPVTNAGQSMTFRLYDAATAGIKLWEEARTVNVQNGTYSLLLGSITPFPAGLFQNDGLWLEIVVAGEVLGPRQRLASAPFAISAGSASILDSALCNPNEMLIKTAGGWVCKPLFRDGDFINCYTGPPNTLGIGTCRSGQRYYSASSAELLAACINEILPDMEVCDGLDNDCDGAVDNNCVPADSDGDGVPDATDNCPDTPNPDQADSDNDGIGDACDPVCNGPTSCPGTLAPVCGVDGRTYNNSCLAAAACVAVAYTGSCTP</sequence>
<feature type="region of interest" description="Disordered" evidence="1">
    <location>
        <begin position="223"/>
        <end position="249"/>
    </location>
</feature>
<reference evidence="4 5" key="1">
    <citation type="journal article" date="2018" name="Genome Announc.">
        <title>Genome Sequence of Geothermobacter sp. HR-1 Iron Reducer from the Loihi Seamount.</title>
        <authorList>
            <person name="Smith H."/>
            <person name="Abuyen K."/>
            <person name="Tremblay J."/>
            <person name="Savalia P."/>
            <person name="Perez-Rodriguez I."/>
            <person name="Emerson D."/>
            <person name="Tully B."/>
            <person name="Amend J."/>
        </authorList>
    </citation>
    <scope>NUCLEOTIDE SEQUENCE [LARGE SCALE GENOMIC DNA]</scope>
    <source>
        <strain evidence="4 5">HR-1</strain>
    </source>
</reference>
<dbReference type="RefSeq" id="WP_103116690.1">
    <property type="nucleotide sequence ID" value="NZ_PPFX01000050.1"/>
</dbReference>
<dbReference type="SUPFAM" id="SSF103647">
    <property type="entry name" value="TSP type-3 repeat"/>
    <property type="match status" value="1"/>
</dbReference>
<evidence type="ECO:0000256" key="2">
    <source>
        <dbReference type="SAM" id="SignalP"/>
    </source>
</evidence>
<dbReference type="Gene3D" id="4.10.1080.10">
    <property type="entry name" value="TSP type-3 repeat"/>
    <property type="match status" value="1"/>
</dbReference>
<evidence type="ECO:0000313" key="5">
    <source>
        <dbReference type="Proteomes" id="UP000236340"/>
    </source>
</evidence>
<proteinExistence type="predicted"/>
<dbReference type="Pfam" id="PF07648">
    <property type="entry name" value="Kazal_2"/>
    <property type="match status" value="1"/>
</dbReference>
<dbReference type="EMBL" id="PPFX01000050">
    <property type="protein sequence ID" value="PNU18794.1"/>
    <property type="molecule type" value="Genomic_DNA"/>
</dbReference>
<dbReference type="InterPro" id="IPR028974">
    <property type="entry name" value="TSP_type-3_rpt"/>
</dbReference>
<dbReference type="PROSITE" id="PS51465">
    <property type="entry name" value="KAZAL_2"/>
    <property type="match status" value="1"/>
</dbReference>
<feature type="domain" description="Kazal-like" evidence="3">
    <location>
        <begin position="258"/>
        <end position="303"/>
    </location>
</feature>
<dbReference type="Proteomes" id="UP000236340">
    <property type="component" value="Unassembled WGS sequence"/>
</dbReference>
<comment type="caution">
    <text evidence="4">The sequence shown here is derived from an EMBL/GenBank/DDBJ whole genome shotgun (WGS) entry which is preliminary data.</text>
</comment>
<evidence type="ECO:0000256" key="1">
    <source>
        <dbReference type="SAM" id="MobiDB-lite"/>
    </source>
</evidence>
<evidence type="ECO:0000313" key="4">
    <source>
        <dbReference type="EMBL" id="PNU18794.1"/>
    </source>
</evidence>
<dbReference type="InterPro" id="IPR002350">
    <property type="entry name" value="Kazal_dom"/>
</dbReference>